<dbReference type="Pfam" id="PF01823">
    <property type="entry name" value="MACPF"/>
    <property type="match status" value="1"/>
</dbReference>
<dbReference type="EMBL" id="GHES01000318">
    <property type="protein sequence ID" value="MPA30877.1"/>
    <property type="molecule type" value="Transcribed_RNA"/>
</dbReference>
<dbReference type="PANTHER" id="PTHR33199:SF8">
    <property type="entry name" value="MACPF DOMAIN-CONTAINING PROTEIN NSL1"/>
    <property type="match status" value="1"/>
</dbReference>
<dbReference type="GO" id="GO:0005886">
    <property type="term" value="C:plasma membrane"/>
    <property type="evidence" value="ECO:0007669"/>
    <property type="project" value="TreeGrafter"/>
</dbReference>
<proteinExistence type="predicted"/>
<dbReference type="AlphaFoldDB" id="A0A5B6YGJ0"/>
<name>A0A5B6YGJ0_DAVIN</name>
<dbReference type="PANTHER" id="PTHR33199">
    <property type="entry name" value="MACPF DOMAIN-CONTAINING PROTEIN CAD1"/>
    <property type="match status" value="1"/>
</dbReference>
<dbReference type="InterPro" id="IPR020864">
    <property type="entry name" value="MACPF"/>
</dbReference>
<feature type="domain" description="MACPF" evidence="1">
    <location>
        <begin position="4"/>
        <end position="339"/>
    </location>
</feature>
<dbReference type="SMART" id="SM00457">
    <property type="entry name" value="MACPF"/>
    <property type="match status" value="1"/>
</dbReference>
<evidence type="ECO:0000259" key="1">
    <source>
        <dbReference type="PROSITE" id="PS51412"/>
    </source>
</evidence>
<protein>
    <submittedName>
        <fullName evidence="2">Putative MACPF domain-containing protein NSL1</fullName>
        <ecNumber evidence="2">3.2.1.14</ecNumber>
    </submittedName>
</protein>
<keyword evidence="2" id="KW-0378">Hydrolase</keyword>
<gene>
    <name evidence="2" type="ORF">Din_000318</name>
</gene>
<dbReference type="InterPro" id="IPR044663">
    <property type="entry name" value="CAD1/NSL1-like"/>
</dbReference>
<keyword evidence="2" id="KW-0326">Glycosidase</keyword>
<organism evidence="2">
    <name type="scientific">Davidia involucrata</name>
    <name type="common">Dove tree</name>
    <dbReference type="NCBI Taxonomy" id="16924"/>
    <lineage>
        <taxon>Eukaryota</taxon>
        <taxon>Viridiplantae</taxon>
        <taxon>Streptophyta</taxon>
        <taxon>Embryophyta</taxon>
        <taxon>Tracheophyta</taxon>
        <taxon>Spermatophyta</taxon>
        <taxon>Magnoliopsida</taxon>
        <taxon>eudicotyledons</taxon>
        <taxon>Gunneridae</taxon>
        <taxon>Pentapetalae</taxon>
        <taxon>asterids</taxon>
        <taxon>Cornales</taxon>
        <taxon>Nyssaceae</taxon>
        <taxon>Davidia</taxon>
    </lineage>
</organism>
<dbReference type="GO" id="GO:0009626">
    <property type="term" value="P:plant-type hypersensitive response"/>
    <property type="evidence" value="ECO:0007669"/>
    <property type="project" value="TreeGrafter"/>
</dbReference>
<dbReference type="EC" id="3.2.1.14" evidence="2"/>
<dbReference type="GO" id="GO:2000031">
    <property type="term" value="P:regulation of salicylic acid mediated signaling pathway"/>
    <property type="evidence" value="ECO:0007669"/>
    <property type="project" value="InterPro"/>
</dbReference>
<dbReference type="GO" id="GO:0008843">
    <property type="term" value="F:endochitinase activity"/>
    <property type="evidence" value="ECO:0007669"/>
    <property type="project" value="UniProtKB-EC"/>
</dbReference>
<dbReference type="PROSITE" id="PS51412">
    <property type="entry name" value="MACPF_2"/>
    <property type="match status" value="1"/>
</dbReference>
<evidence type="ECO:0000313" key="2">
    <source>
        <dbReference type="EMBL" id="MPA30877.1"/>
    </source>
</evidence>
<reference evidence="2" key="1">
    <citation type="submission" date="2019-08" db="EMBL/GenBank/DDBJ databases">
        <title>Reference gene set and small RNA set construction with multiple tissues from Davidia involucrata Baill.</title>
        <authorList>
            <person name="Yang H."/>
            <person name="Zhou C."/>
            <person name="Li G."/>
            <person name="Wang J."/>
            <person name="Gao P."/>
            <person name="Wang M."/>
            <person name="Wang R."/>
            <person name="Zhao Y."/>
        </authorList>
    </citation>
    <scope>NUCLEOTIDE SEQUENCE</scope>
    <source>
        <tissue evidence="2">Mixed with DoveR01_LX</tissue>
    </source>
</reference>
<accession>A0A5B6YGJ0</accession>
<sequence length="614" mass="68068">MAFNANLFDPQSAAEKAVSVIGFGYDLTADIRLSACKPGPSGSRLIELDQTLTKDLVVPGGVVVPNVSTAIKCDKGERTRFRSDVLSFNQMSEQFNQELSLSGKIPSGPFNAMFSFRGCWQKDAVATKSLAFDGWIITLYDIELARSQITLSEHVKQEVPSSWDPAALAEFIDKYGTHIVVGVKMGGKDVIHIKQLQNSNLQPTEVQKLLKQLSDERFSEDVNGSFIPKSDKLSGKLKDEHSVVWDLHAPFANSMRPSVVSHSKNDDILSIRIRRGGVDHGQSHNQWLSTVSHSPNVISMSFVPIASVLNGVRGSGFLSHAINLYLRYKPPIEELLQFLEFQLPRQWAPVYGDLPLGHRRKKQVSPSLQFTFMGPKLYVNTAKVDSENRPVTGIRLYLEGKKSDHLAIHLQHLSTLPNSLQLSDDLSCEPIEEPVERGYFEPVKWSIFSHVCTAPVQYNETRIDDSASIVTKAWFEVRVIGMKKVLFLRLGFSTVASAGIRRSEWDGPTTSSRKSGLMSMLISTTFSTGLLTPTEKPAAKVDLNSAVYPGGPPLPTRAPKMSLFVDTKEMVRGPEDLPGYWVVTGAKLCVEGGRIRIKVKYSLLTIMSEDSLFM</sequence>